<dbReference type="Gene3D" id="3.40.50.1820">
    <property type="entry name" value="alpha/beta hydrolase"/>
    <property type="match status" value="1"/>
</dbReference>
<keyword evidence="2" id="KW-0378">Hydrolase</keyword>
<evidence type="ECO:0000259" key="1">
    <source>
        <dbReference type="Pfam" id="PF12740"/>
    </source>
</evidence>
<name>A0A841E0C2_9ACTN</name>
<keyword evidence="3" id="KW-1185">Reference proteome</keyword>
<organism evidence="2 3">
    <name type="scientific">Kribbella solani</name>
    <dbReference type="NCBI Taxonomy" id="236067"/>
    <lineage>
        <taxon>Bacteria</taxon>
        <taxon>Bacillati</taxon>
        <taxon>Actinomycetota</taxon>
        <taxon>Actinomycetes</taxon>
        <taxon>Propionibacteriales</taxon>
        <taxon>Kribbellaceae</taxon>
        <taxon>Kribbella</taxon>
    </lineage>
</organism>
<gene>
    <name evidence="2" type="ORF">HDA44_005806</name>
</gene>
<dbReference type="Proteomes" id="UP000558997">
    <property type="component" value="Unassembled WGS sequence"/>
</dbReference>
<accession>A0A841E0C2</accession>
<proteinExistence type="predicted"/>
<evidence type="ECO:0000313" key="2">
    <source>
        <dbReference type="EMBL" id="MBB5982465.1"/>
    </source>
</evidence>
<dbReference type="Pfam" id="PF12740">
    <property type="entry name" value="PETase"/>
    <property type="match status" value="1"/>
</dbReference>
<dbReference type="EMBL" id="JACHNF010000001">
    <property type="protein sequence ID" value="MBB5982465.1"/>
    <property type="molecule type" value="Genomic_DNA"/>
</dbReference>
<sequence length="608" mass="64919">MALNRSRLKVLALGNNARSRTARVTVVAGLVALGLILPVTGGGNPAPAAPSGAAAGGLAGASAGVADLGVDVSEPVTTGTYDLGPINLPGVPHKVELTGVVHRPKVSLGRRLPVVVMVHGQHAVCLYGVDATVWPCPRDKYFPNYRGYDYVGKNLAAHGVVVISIGANGVNHRSADSDDEAMTARARLIRKHLDLWREWTTRGNGPFGRQVLGAIDYSRVGLMGHSQGGEGVVRAAERDGADLKPYGVKAVLAVAPSGFKRRSVSSIPIAALVGDCDHDVGPGVVKYYDNSRYTKAGDLGPKYQVIIRGANHAFFNTTWSPSGGLGGLDDWFSYDPKVSECAVGKPARLTEKGQREVALAYFSSFFRLHLKGERRFAGIWEGTAKPPRSFGTAEVPISYHAPANRRLDLNRLTVAADLTRNAVGGAASQRGFQSVSLCGGAAPQPRNCLARSDMEGVTAPHQETTGPKPGLGVVAFKWAKPGATFTNRLEGAARNLSAYRELRFRAGVNFTDPLNPVGKPQDFSVVLTDGSGKTSSVRAEQYGKALQYPRLIDRLPGNRDLRIFFFHQQTVPLTDFTGINLNDIRSVDFHFNTTPKGSIAITDLTATR</sequence>
<dbReference type="RefSeq" id="WP_184839700.1">
    <property type="nucleotide sequence ID" value="NZ_BAAAVN010000026.1"/>
</dbReference>
<dbReference type="GO" id="GO:0016787">
    <property type="term" value="F:hydrolase activity"/>
    <property type="evidence" value="ECO:0007669"/>
    <property type="project" value="UniProtKB-KW"/>
</dbReference>
<protein>
    <submittedName>
        <fullName evidence="2">Dienelactone hydrolase</fullName>
    </submittedName>
</protein>
<dbReference type="InterPro" id="IPR041127">
    <property type="entry name" value="PET_hydrolase/cutinase-like"/>
</dbReference>
<dbReference type="AlphaFoldDB" id="A0A841E0C2"/>
<evidence type="ECO:0000313" key="3">
    <source>
        <dbReference type="Proteomes" id="UP000558997"/>
    </source>
</evidence>
<comment type="caution">
    <text evidence="2">The sequence shown here is derived from an EMBL/GenBank/DDBJ whole genome shotgun (WGS) entry which is preliminary data.</text>
</comment>
<reference evidence="2 3" key="1">
    <citation type="submission" date="2020-08" db="EMBL/GenBank/DDBJ databases">
        <title>Sequencing the genomes of 1000 actinobacteria strains.</title>
        <authorList>
            <person name="Klenk H.-P."/>
        </authorList>
    </citation>
    <scope>NUCLEOTIDE SEQUENCE [LARGE SCALE GENOMIC DNA]</scope>
    <source>
        <strain evidence="2 3">DSM 17294</strain>
    </source>
</reference>
<feature type="domain" description="PET hydrolase/cutinase-like" evidence="1">
    <location>
        <begin position="149"/>
        <end position="317"/>
    </location>
</feature>
<dbReference type="SUPFAM" id="SSF53474">
    <property type="entry name" value="alpha/beta-Hydrolases"/>
    <property type="match status" value="1"/>
</dbReference>
<dbReference type="InterPro" id="IPR029058">
    <property type="entry name" value="AB_hydrolase_fold"/>
</dbReference>